<dbReference type="AlphaFoldDB" id="F6G9U9"/>
<keyword evidence="4" id="KW-0614">Plasmid</keyword>
<organism evidence="4 5">
    <name type="scientific">Ralstonia solanacearum (strain Po82)</name>
    <dbReference type="NCBI Taxonomy" id="1031711"/>
    <lineage>
        <taxon>Bacteria</taxon>
        <taxon>Pseudomonadati</taxon>
        <taxon>Pseudomonadota</taxon>
        <taxon>Betaproteobacteria</taxon>
        <taxon>Burkholderiales</taxon>
        <taxon>Burkholderiaceae</taxon>
        <taxon>Ralstonia</taxon>
        <taxon>Ralstonia solanacearum species complex</taxon>
    </lineage>
</organism>
<evidence type="ECO:0000256" key="2">
    <source>
        <dbReference type="SAM" id="MobiDB-lite"/>
    </source>
</evidence>
<dbReference type="InterPro" id="IPR003425">
    <property type="entry name" value="CCB3/YggT"/>
</dbReference>
<evidence type="ECO:0000313" key="4">
    <source>
        <dbReference type="EMBL" id="AEG71317.1"/>
    </source>
</evidence>
<feature type="transmembrane region" description="Helical" evidence="3">
    <location>
        <begin position="243"/>
        <end position="264"/>
    </location>
</feature>
<dbReference type="PANTHER" id="PTHR33219:SF14">
    <property type="entry name" value="PROTEIN COFACTOR ASSEMBLY OF COMPLEX C SUBUNIT B CCB3, CHLOROPLASTIC-RELATED"/>
    <property type="match status" value="1"/>
</dbReference>
<feature type="transmembrane region" description="Helical" evidence="3">
    <location>
        <begin position="198"/>
        <end position="222"/>
    </location>
</feature>
<evidence type="ECO:0000256" key="3">
    <source>
        <dbReference type="SAM" id="Phobius"/>
    </source>
</evidence>
<gene>
    <name evidence="4" type="ordered locus">RSPO_m00679</name>
</gene>
<dbReference type="GO" id="GO:0016020">
    <property type="term" value="C:membrane"/>
    <property type="evidence" value="ECO:0007669"/>
    <property type="project" value="InterPro"/>
</dbReference>
<dbReference type="EMBL" id="CP002820">
    <property type="protein sequence ID" value="AEG71317.1"/>
    <property type="molecule type" value="Genomic_DNA"/>
</dbReference>
<sequence>MGRLARQQSPGNENLPARANPSAPAVAPRAGRHGHPDVPFSGSAHAPSRHGDPALPMRQYAAGAALVRPPVSAPPDHRRTGRMFGDITRFLLDTLFTLFGAALLLRAWTQAVRLSPRNPLSQAIFQLTGWLVHPLRRIIPATGYIDWSSLLAAYLTALVYLLLLVASLGASPLGLLPLGFLAALFTVLKWGFNVLVWITIGSAILSWVAPHAPMGAVLNTLIDPLLRPIRRLLPPLGGLDLSPLVLLVVAQVVVIALSHAYPMFL</sequence>
<keyword evidence="3" id="KW-0812">Transmembrane</keyword>
<reference evidence="4 5" key="1">
    <citation type="journal article" date="2011" name="J. Bacteriol.">
        <title>Complete genome sequence of the plant pathogen Ralstonia solanacearum strain Po82.</title>
        <authorList>
            <person name="Xu J."/>
            <person name="Zheng H.J."/>
            <person name="Liu L."/>
            <person name="Pan Z.C."/>
            <person name="Prior P."/>
            <person name="Tang B."/>
            <person name="Xu J.S."/>
            <person name="Zhang H."/>
            <person name="Tian Q."/>
            <person name="Zhang L.Q."/>
            <person name="Feng J."/>
        </authorList>
    </citation>
    <scope>NUCLEOTIDE SEQUENCE [LARGE SCALE GENOMIC DNA]</scope>
    <source>
        <strain evidence="5">Po82</strain>
    </source>
</reference>
<dbReference type="PATRIC" id="fig|1031711.3.peg.3898"/>
<keyword evidence="3" id="KW-1133">Transmembrane helix</keyword>
<dbReference type="Pfam" id="PF02325">
    <property type="entry name" value="CCB3_YggT"/>
    <property type="match status" value="2"/>
</dbReference>
<feature type="transmembrane region" description="Helical" evidence="3">
    <location>
        <begin position="87"/>
        <end position="108"/>
    </location>
</feature>
<proteinExistence type="inferred from homology"/>
<dbReference type="PANTHER" id="PTHR33219">
    <property type="entry name" value="YLMG HOMOLOG PROTEIN 2, CHLOROPLASTIC"/>
    <property type="match status" value="1"/>
</dbReference>
<evidence type="ECO:0008006" key="6">
    <source>
        <dbReference type="Google" id="ProtNLM"/>
    </source>
</evidence>
<feature type="compositionally biased region" description="Polar residues" evidence="2">
    <location>
        <begin position="1"/>
        <end position="12"/>
    </location>
</feature>
<geneLocation type="plasmid" evidence="5"/>
<dbReference type="Proteomes" id="UP000007953">
    <property type="component" value="Plasmid megaplasmid"/>
</dbReference>
<name>F6G9U9_RALS8</name>
<evidence type="ECO:0000313" key="5">
    <source>
        <dbReference type="Proteomes" id="UP000007953"/>
    </source>
</evidence>
<protein>
    <recommendedName>
        <fullName evidence="6">YggT family protein</fullName>
    </recommendedName>
</protein>
<feature type="region of interest" description="Disordered" evidence="2">
    <location>
        <begin position="1"/>
        <end position="54"/>
    </location>
</feature>
<comment type="similarity">
    <text evidence="1">Belongs to the YggT family.</text>
</comment>
<evidence type="ECO:0000256" key="1">
    <source>
        <dbReference type="ARBA" id="ARBA00010894"/>
    </source>
</evidence>
<keyword evidence="3" id="KW-0472">Membrane</keyword>
<dbReference type="KEGG" id="rsn:RSPO_m00679"/>
<accession>F6G9U9</accession>
<dbReference type="HOGENOM" id="CLU_1049188_0_0_4"/>